<feature type="transmembrane region" description="Helical" evidence="7">
    <location>
        <begin position="108"/>
        <end position="131"/>
    </location>
</feature>
<evidence type="ECO:0000256" key="4">
    <source>
        <dbReference type="ARBA" id="ARBA00022989"/>
    </source>
</evidence>
<keyword evidence="6" id="KW-0813">Transport</keyword>
<dbReference type="InterPro" id="IPR050790">
    <property type="entry name" value="ExbB/TolQ_transport"/>
</dbReference>
<evidence type="ECO:0000256" key="3">
    <source>
        <dbReference type="ARBA" id="ARBA00022692"/>
    </source>
</evidence>
<sequence>MELMQLFKQGGFIMYPLLVFSVAVWTVAIQKIWFLINFNKQAKFFHEEGMRIIQSKRFNEMEWLYKNCPEIIAKPHSAVFEEASSSEEWDARMNRRLNETTLGLKKNIWILGTIGSSAPFVGLFGTVWGIMGSFKQIGAAGKAGFAIVSVSISEALIATAAGILVAVVAVMFYNYILVMISEALQKFKNGLGDMAESFNAAKK</sequence>
<keyword evidence="5 7" id="KW-0472">Membrane</keyword>
<comment type="subcellular location">
    <subcellularLocation>
        <location evidence="1">Cell membrane</location>
        <topology evidence="1">Multi-pass membrane protein</topology>
    </subcellularLocation>
    <subcellularLocation>
        <location evidence="6">Membrane</location>
        <topology evidence="6">Multi-pass membrane protein</topology>
    </subcellularLocation>
</comment>
<evidence type="ECO:0000256" key="7">
    <source>
        <dbReference type="SAM" id="Phobius"/>
    </source>
</evidence>
<dbReference type="PANTHER" id="PTHR30625">
    <property type="entry name" value="PROTEIN TOLQ"/>
    <property type="match status" value="1"/>
</dbReference>
<dbReference type="PANTHER" id="PTHR30625:SF3">
    <property type="entry name" value="TOL-PAL SYSTEM PROTEIN TOLQ"/>
    <property type="match status" value="1"/>
</dbReference>
<feature type="transmembrane region" description="Helical" evidence="7">
    <location>
        <begin position="12"/>
        <end position="36"/>
    </location>
</feature>
<keyword evidence="3 7" id="KW-0812">Transmembrane</keyword>
<dbReference type="Proteomes" id="UP001302274">
    <property type="component" value="Unassembled WGS sequence"/>
</dbReference>
<keyword evidence="10" id="KW-1185">Reference proteome</keyword>
<gene>
    <name evidence="9" type="ORF">SHI21_19110</name>
</gene>
<organism evidence="9 10">
    <name type="scientific">Bacteriovorax antarcticus</name>
    <dbReference type="NCBI Taxonomy" id="3088717"/>
    <lineage>
        <taxon>Bacteria</taxon>
        <taxon>Pseudomonadati</taxon>
        <taxon>Bdellovibrionota</taxon>
        <taxon>Bacteriovoracia</taxon>
        <taxon>Bacteriovoracales</taxon>
        <taxon>Bacteriovoracaceae</taxon>
        <taxon>Bacteriovorax</taxon>
    </lineage>
</organism>
<comment type="caution">
    <text evidence="9">The sequence shown here is derived from an EMBL/GenBank/DDBJ whole genome shotgun (WGS) entry which is preliminary data.</text>
</comment>
<evidence type="ECO:0000259" key="8">
    <source>
        <dbReference type="Pfam" id="PF01618"/>
    </source>
</evidence>
<comment type="similarity">
    <text evidence="6">Belongs to the exbB/tolQ family.</text>
</comment>
<keyword evidence="2" id="KW-1003">Cell membrane</keyword>
<dbReference type="InterPro" id="IPR002898">
    <property type="entry name" value="MotA_ExbB_proton_chnl"/>
</dbReference>
<dbReference type="EMBL" id="JAYGJQ010000003">
    <property type="protein sequence ID" value="MEA9358353.1"/>
    <property type="molecule type" value="Genomic_DNA"/>
</dbReference>
<keyword evidence="4 7" id="KW-1133">Transmembrane helix</keyword>
<feature type="domain" description="MotA/TolQ/ExbB proton channel" evidence="8">
    <location>
        <begin position="81"/>
        <end position="187"/>
    </location>
</feature>
<evidence type="ECO:0000256" key="1">
    <source>
        <dbReference type="ARBA" id="ARBA00004651"/>
    </source>
</evidence>
<name>A0ABU5VZ60_9BACT</name>
<keyword evidence="6" id="KW-0653">Protein transport</keyword>
<dbReference type="Pfam" id="PF01618">
    <property type="entry name" value="MotA_ExbB"/>
    <property type="match status" value="1"/>
</dbReference>
<evidence type="ECO:0000313" key="10">
    <source>
        <dbReference type="Proteomes" id="UP001302274"/>
    </source>
</evidence>
<feature type="transmembrane region" description="Helical" evidence="7">
    <location>
        <begin position="143"/>
        <end position="176"/>
    </location>
</feature>
<accession>A0ABU5VZ60</accession>
<reference evidence="9 10" key="1">
    <citation type="submission" date="2023-11" db="EMBL/GenBank/DDBJ databases">
        <title>A Novel Polar Bacteriovorax (B. antarcticus) Isolated from the Biocrust in Antarctica.</title>
        <authorList>
            <person name="Mun W."/>
            <person name="Choi S.Y."/>
            <person name="Mitchell R.J."/>
        </authorList>
    </citation>
    <scope>NUCLEOTIDE SEQUENCE [LARGE SCALE GENOMIC DNA]</scope>
    <source>
        <strain evidence="9 10">PP10</strain>
    </source>
</reference>
<dbReference type="RefSeq" id="WP_323578714.1">
    <property type="nucleotide sequence ID" value="NZ_JAYGJQ010000003.1"/>
</dbReference>
<proteinExistence type="inferred from homology"/>
<protein>
    <submittedName>
        <fullName evidence="9">MotA/TolQ/ExbB proton channel family protein</fullName>
    </submittedName>
</protein>
<evidence type="ECO:0000256" key="5">
    <source>
        <dbReference type="ARBA" id="ARBA00023136"/>
    </source>
</evidence>
<evidence type="ECO:0000256" key="6">
    <source>
        <dbReference type="RuleBase" id="RU004057"/>
    </source>
</evidence>
<evidence type="ECO:0000256" key="2">
    <source>
        <dbReference type="ARBA" id="ARBA00022475"/>
    </source>
</evidence>
<evidence type="ECO:0000313" key="9">
    <source>
        <dbReference type="EMBL" id="MEA9358353.1"/>
    </source>
</evidence>